<name>A0A9P6MH60_9FUNG</name>
<dbReference type="Proteomes" id="UP000749646">
    <property type="component" value="Unassembled WGS sequence"/>
</dbReference>
<comment type="caution">
    <text evidence="13">The sequence shown here is derived from an EMBL/GenBank/DDBJ whole genome shotgun (WGS) entry which is preliminary data.</text>
</comment>
<keyword evidence="6 9" id="KW-0479">Metal-binding</keyword>
<evidence type="ECO:0000256" key="6">
    <source>
        <dbReference type="ARBA" id="ARBA00022723"/>
    </source>
</evidence>
<evidence type="ECO:0000256" key="8">
    <source>
        <dbReference type="ARBA" id="ARBA00023004"/>
    </source>
</evidence>
<dbReference type="InterPro" id="IPR009056">
    <property type="entry name" value="Cyt_c-like_dom"/>
</dbReference>
<sequence>MALFSPGTSLKVCHEVLFCSEFKDFRVVVDQTQFNNFCGREREETWGKGSSVDTSTVGSHIQTSDFFARLYPATGADLFKKRCAQCHTVQAVGPNLHGVFDRKSGQAANFFYTEANKNHGVVWSEQTMFEYLENSKKYIPGTKMAFNGFKKESERNDVITYLKNNC</sequence>
<evidence type="ECO:0000256" key="4">
    <source>
        <dbReference type="ARBA" id="ARBA00022617"/>
    </source>
</evidence>
<dbReference type="GO" id="GO:0046872">
    <property type="term" value="F:metal ion binding"/>
    <property type="evidence" value="ECO:0007669"/>
    <property type="project" value="UniProtKB-KW"/>
</dbReference>
<reference evidence="13" key="1">
    <citation type="journal article" date="2020" name="Fungal Divers.">
        <title>Resolving the Mortierellaceae phylogeny through synthesis of multi-gene phylogenetics and phylogenomics.</title>
        <authorList>
            <person name="Vandepol N."/>
            <person name="Liber J."/>
            <person name="Desiro A."/>
            <person name="Na H."/>
            <person name="Kennedy M."/>
            <person name="Barry K."/>
            <person name="Grigoriev I.V."/>
            <person name="Miller A.N."/>
            <person name="O'Donnell K."/>
            <person name="Stajich J.E."/>
            <person name="Bonito G."/>
        </authorList>
    </citation>
    <scope>NUCLEOTIDE SEQUENCE</scope>
    <source>
        <strain evidence="13">MES-2147</strain>
    </source>
</reference>
<keyword evidence="14" id="KW-1185">Reference proteome</keyword>
<keyword evidence="7 11" id="KW-0249">Electron transport</keyword>
<dbReference type="PANTHER" id="PTHR11961">
    <property type="entry name" value="CYTOCHROME C"/>
    <property type="match status" value="1"/>
</dbReference>
<comment type="PTM">
    <text evidence="11">Binds 1 heme group per subunit.</text>
</comment>
<dbReference type="AlphaFoldDB" id="A0A9P6MH60"/>
<keyword evidence="4 9" id="KW-0349">Heme</keyword>
<keyword evidence="8 9" id="KW-0408">Iron</keyword>
<keyword evidence="3 11" id="KW-0813">Transport</keyword>
<dbReference type="GO" id="GO:0020037">
    <property type="term" value="F:heme binding"/>
    <property type="evidence" value="ECO:0007669"/>
    <property type="project" value="InterPro"/>
</dbReference>
<dbReference type="InterPro" id="IPR002327">
    <property type="entry name" value="Cyt_c_1A/1B"/>
</dbReference>
<evidence type="ECO:0000256" key="5">
    <source>
        <dbReference type="ARBA" id="ARBA00022660"/>
    </source>
</evidence>
<dbReference type="GO" id="GO:0009055">
    <property type="term" value="F:electron transfer activity"/>
    <property type="evidence" value="ECO:0007669"/>
    <property type="project" value="InterPro"/>
</dbReference>
<organism evidence="13 14">
    <name type="scientific">Modicella reniformis</name>
    <dbReference type="NCBI Taxonomy" id="1440133"/>
    <lineage>
        <taxon>Eukaryota</taxon>
        <taxon>Fungi</taxon>
        <taxon>Fungi incertae sedis</taxon>
        <taxon>Mucoromycota</taxon>
        <taxon>Mortierellomycotina</taxon>
        <taxon>Mortierellomycetes</taxon>
        <taxon>Mortierellales</taxon>
        <taxon>Mortierellaceae</taxon>
        <taxon>Modicella</taxon>
    </lineage>
</organism>
<evidence type="ECO:0000313" key="14">
    <source>
        <dbReference type="Proteomes" id="UP000749646"/>
    </source>
</evidence>
<keyword evidence="11" id="KW-0496">Mitochondrion</keyword>
<dbReference type="Pfam" id="PF00034">
    <property type="entry name" value="Cytochrom_C"/>
    <property type="match status" value="1"/>
</dbReference>
<feature type="domain" description="Cytochrome c" evidence="12">
    <location>
        <begin position="70"/>
        <end position="166"/>
    </location>
</feature>
<dbReference type="Gene3D" id="1.10.760.10">
    <property type="entry name" value="Cytochrome c-like domain"/>
    <property type="match status" value="1"/>
</dbReference>
<dbReference type="OrthoDB" id="449280at2759"/>
<evidence type="ECO:0000256" key="10">
    <source>
        <dbReference type="RuleBase" id="RU004426"/>
    </source>
</evidence>
<comment type="function">
    <text evidence="11">Electron carrier protein. The oxidized form of the cytochrome c heme group can accept an electron from the heme group of the cytochrome c1 subunit of cytochrome reductase. Cytochrome c then transfers this electron to the cytochrome oxidase complex, the final protein carrier in the mitochondrial electron-transport chain.</text>
</comment>
<evidence type="ECO:0000313" key="13">
    <source>
        <dbReference type="EMBL" id="KAG0000469.1"/>
    </source>
</evidence>
<dbReference type="FunFam" id="1.10.760.10:FF:000001">
    <property type="entry name" value="Cytochrome c iso-1"/>
    <property type="match status" value="1"/>
</dbReference>
<evidence type="ECO:0000256" key="9">
    <source>
        <dbReference type="PROSITE-ProRule" id="PRU00433"/>
    </source>
</evidence>
<keyword evidence="5 11" id="KW-0679">Respiratory chain</keyword>
<dbReference type="PROSITE" id="PS51007">
    <property type="entry name" value="CYTC"/>
    <property type="match status" value="1"/>
</dbReference>
<dbReference type="SUPFAM" id="SSF46626">
    <property type="entry name" value="Cytochrome c"/>
    <property type="match status" value="1"/>
</dbReference>
<gene>
    <name evidence="13" type="primary">CYC1_1</name>
    <name evidence="13" type="ORF">BGZ65_004344</name>
</gene>
<dbReference type="EMBL" id="JAAAHW010000628">
    <property type="protein sequence ID" value="KAG0000469.1"/>
    <property type="molecule type" value="Genomic_DNA"/>
</dbReference>
<evidence type="ECO:0000256" key="3">
    <source>
        <dbReference type="ARBA" id="ARBA00022448"/>
    </source>
</evidence>
<evidence type="ECO:0000259" key="12">
    <source>
        <dbReference type="PROSITE" id="PS51007"/>
    </source>
</evidence>
<evidence type="ECO:0000256" key="7">
    <source>
        <dbReference type="ARBA" id="ARBA00022982"/>
    </source>
</evidence>
<accession>A0A9P6MH60</accession>
<evidence type="ECO:0000256" key="2">
    <source>
        <dbReference type="ARBA" id="ARBA00006488"/>
    </source>
</evidence>
<evidence type="ECO:0000256" key="11">
    <source>
        <dbReference type="RuleBase" id="RU004427"/>
    </source>
</evidence>
<dbReference type="PRINTS" id="PR00604">
    <property type="entry name" value="CYTCHRMECIAB"/>
</dbReference>
<evidence type="ECO:0000256" key="1">
    <source>
        <dbReference type="ARBA" id="ARBA00004569"/>
    </source>
</evidence>
<comment type="similarity">
    <text evidence="2 10">Belongs to the cytochrome c family.</text>
</comment>
<comment type="subcellular location">
    <subcellularLocation>
        <location evidence="1">Mitochondrion intermembrane space</location>
    </subcellularLocation>
</comment>
<dbReference type="GO" id="GO:0005758">
    <property type="term" value="C:mitochondrial intermembrane space"/>
    <property type="evidence" value="ECO:0007669"/>
    <property type="project" value="UniProtKB-SubCell"/>
</dbReference>
<protein>
    <submittedName>
        <fullName evidence="13">Iso-1-cytochrome c</fullName>
    </submittedName>
</protein>
<proteinExistence type="inferred from homology"/>
<dbReference type="InterPro" id="IPR036909">
    <property type="entry name" value="Cyt_c-like_dom_sf"/>
</dbReference>